<comment type="caution">
    <text evidence="1">The sequence shown here is derived from an EMBL/GenBank/DDBJ whole genome shotgun (WGS) entry which is preliminary data.</text>
</comment>
<keyword evidence="2" id="KW-1185">Reference proteome</keyword>
<gene>
    <name evidence="1" type="ORF">ACFSC2_23625</name>
</gene>
<dbReference type="RefSeq" id="WP_379813560.1">
    <property type="nucleotide sequence ID" value="NZ_JBHUDZ010000018.1"/>
</dbReference>
<proteinExistence type="predicted"/>
<dbReference type="InterPro" id="IPR013783">
    <property type="entry name" value="Ig-like_fold"/>
</dbReference>
<evidence type="ECO:0000313" key="2">
    <source>
        <dbReference type="Proteomes" id="UP001597138"/>
    </source>
</evidence>
<evidence type="ECO:0000313" key="1">
    <source>
        <dbReference type="EMBL" id="MFD1605747.1"/>
    </source>
</evidence>
<organism evidence="1 2">
    <name type="scientific">Flavobacterium artemisiae</name>
    <dbReference type="NCBI Taxonomy" id="2126556"/>
    <lineage>
        <taxon>Bacteria</taxon>
        <taxon>Pseudomonadati</taxon>
        <taxon>Bacteroidota</taxon>
        <taxon>Flavobacteriia</taxon>
        <taxon>Flavobacteriales</taxon>
        <taxon>Flavobacteriaceae</taxon>
        <taxon>Flavobacterium</taxon>
    </lineage>
</organism>
<dbReference type="Gene3D" id="2.60.40.10">
    <property type="entry name" value="Immunoglobulins"/>
    <property type="match status" value="1"/>
</dbReference>
<sequence>MKKTLLLLLTLFTIYSCDIQYDGETRIVVQGQVVDKDNNPIADKRIEINTHSSSDYVGSDLISFTNTDSEGKFTLIFPSPKSDEIDIVTTINGSYEIDYQNIQTPTSGYQSKSIRATKRNFANYKLDFNKIVLYKSEEITELEVALNQTSNNKQITDIHIEGNSAENFIDLKKEDENKNQYLKTLFDVAKNQNLKLSYSIRDFSNPANVVISQHEAIVTINSEKVIHTITY</sequence>
<accession>A0ABW4HKC8</accession>
<dbReference type="InterPro" id="IPR008964">
    <property type="entry name" value="Invasin/intimin_cell_adhesion"/>
</dbReference>
<name>A0ABW4HKC8_9FLAO</name>
<dbReference type="PROSITE" id="PS51257">
    <property type="entry name" value="PROKAR_LIPOPROTEIN"/>
    <property type="match status" value="1"/>
</dbReference>
<evidence type="ECO:0008006" key="3">
    <source>
        <dbReference type="Google" id="ProtNLM"/>
    </source>
</evidence>
<protein>
    <recommendedName>
        <fullName evidence="3">Carboxypeptidase regulatory-like domain-containing protein</fullName>
    </recommendedName>
</protein>
<dbReference type="Proteomes" id="UP001597138">
    <property type="component" value="Unassembled WGS sequence"/>
</dbReference>
<dbReference type="SUPFAM" id="SSF49373">
    <property type="entry name" value="Invasin/intimin cell-adhesion fragments"/>
    <property type="match status" value="1"/>
</dbReference>
<dbReference type="EMBL" id="JBHUDZ010000018">
    <property type="protein sequence ID" value="MFD1605747.1"/>
    <property type="molecule type" value="Genomic_DNA"/>
</dbReference>
<reference evidence="2" key="1">
    <citation type="journal article" date="2019" name="Int. J. Syst. Evol. Microbiol.">
        <title>The Global Catalogue of Microorganisms (GCM) 10K type strain sequencing project: providing services to taxonomists for standard genome sequencing and annotation.</title>
        <authorList>
            <consortium name="The Broad Institute Genomics Platform"/>
            <consortium name="The Broad Institute Genome Sequencing Center for Infectious Disease"/>
            <person name="Wu L."/>
            <person name="Ma J."/>
        </authorList>
    </citation>
    <scope>NUCLEOTIDE SEQUENCE [LARGE SCALE GENOMIC DNA]</scope>
    <source>
        <strain evidence="2">CCUG 70865</strain>
    </source>
</reference>